<accession>A0AAE0L4W9</accession>
<proteinExistence type="predicted"/>
<sequence>MMRLNSRGSRHGGSISEPPPAPALRVVDSSTVPATATAVISTNAVEMLSPVFSIAAALEAAAPTRECSSLEVAGEVPAETTPAEHPSPAIARKVAAGRFRRGFPVRAAFSYPQRTEVRISICASVLSPTSRFFLCCVQHRI</sequence>
<evidence type="ECO:0000256" key="1">
    <source>
        <dbReference type="SAM" id="MobiDB-lite"/>
    </source>
</evidence>
<reference evidence="2 3" key="1">
    <citation type="journal article" date="2015" name="Genome Biol. Evol.">
        <title>Comparative Genomics of a Bacterivorous Green Alga Reveals Evolutionary Causalities and Consequences of Phago-Mixotrophic Mode of Nutrition.</title>
        <authorList>
            <person name="Burns J.A."/>
            <person name="Paasch A."/>
            <person name="Narechania A."/>
            <person name="Kim E."/>
        </authorList>
    </citation>
    <scope>NUCLEOTIDE SEQUENCE [LARGE SCALE GENOMIC DNA]</scope>
    <source>
        <strain evidence="2 3">PLY_AMNH</strain>
    </source>
</reference>
<name>A0AAE0L4W9_9CHLO</name>
<dbReference type="Proteomes" id="UP001190700">
    <property type="component" value="Unassembled WGS sequence"/>
</dbReference>
<protein>
    <submittedName>
        <fullName evidence="2">Uncharacterized protein</fullName>
    </submittedName>
</protein>
<organism evidence="2 3">
    <name type="scientific">Cymbomonas tetramitiformis</name>
    <dbReference type="NCBI Taxonomy" id="36881"/>
    <lineage>
        <taxon>Eukaryota</taxon>
        <taxon>Viridiplantae</taxon>
        <taxon>Chlorophyta</taxon>
        <taxon>Pyramimonadophyceae</taxon>
        <taxon>Pyramimonadales</taxon>
        <taxon>Pyramimonadaceae</taxon>
        <taxon>Cymbomonas</taxon>
    </lineage>
</organism>
<dbReference type="AlphaFoldDB" id="A0AAE0L4W9"/>
<gene>
    <name evidence="2" type="ORF">CYMTET_19502</name>
</gene>
<dbReference type="EMBL" id="LGRX02009107">
    <property type="protein sequence ID" value="KAK3272193.1"/>
    <property type="molecule type" value="Genomic_DNA"/>
</dbReference>
<keyword evidence="3" id="KW-1185">Reference proteome</keyword>
<comment type="caution">
    <text evidence="2">The sequence shown here is derived from an EMBL/GenBank/DDBJ whole genome shotgun (WGS) entry which is preliminary data.</text>
</comment>
<feature type="region of interest" description="Disordered" evidence="1">
    <location>
        <begin position="1"/>
        <end position="23"/>
    </location>
</feature>
<evidence type="ECO:0000313" key="3">
    <source>
        <dbReference type="Proteomes" id="UP001190700"/>
    </source>
</evidence>
<evidence type="ECO:0000313" key="2">
    <source>
        <dbReference type="EMBL" id="KAK3272193.1"/>
    </source>
</evidence>